<keyword evidence="5" id="KW-1015">Disulfide bond</keyword>
<organism evidence="8 9">
    <name type="scientific">Drosophila willistoni</name>
    <name type="common">Fruit fly</name>
    <dbReference type="NCBI Taxonomy" id="7260"/>
    <lineage>
        <taxon>Eukaryota</taxon>
        <taxon>Metazoa</taxon>
        <taxon>Ecdysozoa</taxon>
        <taxon>Arthropoda</taxon>
        <taxon>Hexapoda</taxon>
        <taxon>Insecta</taxon>
        <taxon>Pterygota</taxon>
        <taxon>Neoptera</taxon>
        <taxon>Endopterygota</taxon>
        <taxon>Diptera</taxon>
        <taxon>Brachycera</taxon>
        <taxon>Muscomorpha</taxon>
        <taxon>Ephydroidea</taxon>
        <taxon>Drosophilidae</taxon>
        <taxon>Drosophila</taxon>
        <taxon>Sophophora</taxon>
    </lineage>
</organism>
<dbReference type="InterPro" id="IPR009003">
    <property type="entry name" value="Peptidase_S1_PA"/>
</dbReference>
<dbReference type="GO" id="GO:0006508">
    <property type="term" value="P:proteolysis"/>
    <property type="evidence" value="ECO:0007669"/>
    <property type="project" value="UniProtKB-KW"/>
</dbReference>
<dbReference type="EMBL" id="CH963847">
    <property type="protein sequence ID" value="KRF97667.1"/>
    <property type="molecule type" value="Genomic_DNA"/>
</dbReference>
<keyword evidence="2 6" id="KW-0732">Signal</keyword>
<dbReference type="PROSITE" id="PS00134">
    <property type="entry name" value="TRYPSIN_HIS"/>
    <property type="match status" value="1"/>
</dbReference>
<dbReference type="Proteomes" id="UP000007798">
    <property type="component" value="Unassembled WGS sequence"/>
</dbReference>
<feature type="chain" id="PRO_5006387036" description="Peptidase S1 domain-containing protein" evidence="6">
    <location>
        <begin position="21"/>
        <end position="224"/>
    </location>
</feature>
<dbReference type="FunFam" id="2.40.10.10:FF:000068">
    <property type="entry name" value="transmembrane protease serine 2"/>
    <property type="match status" value="1"/>
</dbReference>
<dbReference type="GO" id="GO:0004252">
    <property type="term" value="F:serine-type endopeptidase activity"/>
    <property type="evidence" value="ECO:0007669"/>
    <property type="project" value="InterPro"/>
</dbReference>
<dbReference type="OrthoDB" id="7859213at2759"/>
<evidence type="ECO:0000256" key="1">
    <source>
        <dbReference type="ARBA" id="ARBA00022670"/>
    </source>
</evidence>
<evidence type="ECO:0000256" key="2">
    <source>
        <dbReference type="ARBA" id="ARBA00022729"/>
    </source>
</evidence>
<dbReference type="CDD" id="cd00190">
    <property type="entry name" value="Tryp_SPc"/>
    <property type="match status" value="1"/>
</dbReference>
<reference evidence="8 9" key="1">
    <citation type="journal article" date="2007" name="Nature">
        <title>Evolution of genes and genomes on the Drosophila phylogeny.</title>
        <authorList>
            <consortium name="Drosophila 12 Genomes Consortium"/>
            <person name="Clark A.G."/>
            <person name="Eisen M.B."/>
            <person name="Smith D.R."/>
            <person name="Bergman C.M."/>
            <person name="Oliver B."/>
            <person name="Markow T.A."/>
            <person name="Kaufman T.C."/>
            <person name="Kellis M."/>
            <person name="Gelbart W."/>
            <person name="Iyer V.N."/>
            <person name="Pollard D.A."/>
            <person name="Sackton T.B."/>
            <person name="Larracuente A.M."/>
            <person name="Singh N.D."/>
            <person name="Abad J.P."/>
            <person name="Abt D.N."/>
            <person name="Adryan B."/>
            <person name="Aguade M."/>
            <person name="Akashi H."/>
            <person name="Anderson W.W."/>
            <person name="Aquadro C.F."/>
            <person name="Ardell D.H."/>
            <person name="Arguello R."/>
            <person name="Artieri C.G."/>
            <person name="Barbash D.A."/>
            <person name="Barker D."/>
            <person name="Barsanti P."/>
            <person name="Batterham P."/>
            <person name="Batzoglou S."/>
            <person name="Begun D."/>
            <person name="Bhutkar A."/>
            <person name="Blanco E."/>
            <person name="Bosak S.A."/>
            <person name="Bradley R.K."/>
            <person name="Brand A.D."/>
            <person name="Brent M.R."/>
            <person name="Brooks A.N."/>
            <person name="Brown R.H."/>
            <person name="Butlin R.K."/>
            <person name="Caggese C."/>
            <person name="Calvi B.R."/>
            <person name="Bernardo de Carvalho A."/>
            <person name="Caspi A."/>
            <person name="Castrezana S."/>
            <person name="Celniker S.E."/>
            <person name="Chang J.L."/>
            <person name="Chapple C."/>
            <person name="Chatterji S."/>
            <person name="Chinwalla A."/>
            <person name="Civetta A."/>
            <person name="Clifton S.W."/>
            <person name="Comeron J.M."/>
            <person name="Costello J.C."/>
            <person name="Coyne J.A."/>
            <person name="Daub J."/>
            <person name="David R.G."/>
            <person name="Delcher A.L."/>
            <person name="Delehaunty K."/>
            <person name="Do C.B."/>
            <person name="Ebling H."/>
            <person name="Edwards K."/>
            <person name="Eickbush T."/>
            <person name="Evans J.D."/>
            <person name="Filipski A."/>
            <person name="Findeiss S."/>
            <person name="Freyhult E."/>
            <person name="Fulton L."/>
            <person name="Fulton R."/>
            <person name="Garcia A.C."/>
            <person name="Gardiner A."/>
            <person name="Garfield D.A."/>
            <person name="Garvin B.E."/>
            <person name="Gibson G."/>
            <person name="Gilbert D."/>
            <person name="Gnerre S."/>
            <person name="Godfrey J."/>
            <person name="Good R."/>
            <person name="Gotea V."/>
            <person name="Gravely B."/>
            <person name="Greenberg A.J."/>
            <person name="Griffiths-Jones S."/>
            <person name="Gross S."/>
            <person name="Guigo R."/>
            <person name="Gustafson E.A."/>
            <person name="Haerty W."/>
            <person name="Hahn M.W."/>
            <person name="Halligan D.L."/>
            <person name="Halpern A.L."/>
            <person name="Halter G.M."/>
            <person name="Han M.V."/>
            <person name="Heger A."/>
            <person name="Hillier L."/>
            <person name="Hinrichs A.S."/>
            <person name="Holmes I."/>
            <person name="Hoskins R.A."/>
            <person name="Hubisz M.J."/>
            <person name="Hultmark D."/>
            <person name="Huntley M.A."/>
            <person name="Jaffe D.B."/>
            <person name="Jagadeeshan S."/>
            <person name="Jeck W.R."/>
            <person name="Johnson J."/>
            <person name="Jones C.D."/>
            <person name="Jordan W.C."/>
            <person name="Karpen G.H."/>
            <person name="Kataoka E."/>
            <person name="Keightley P.D."/>
            <person name="Kheradpour P."/>
            <person name="Kirkness E.F."/>
            <person name="Koerich L.B."/>
            <person name="Kristiansen K."/>
            <person name="Kudrna D."/>
            <person name="Kulathinal R.J."/>
            <person name="Kumar S."/>
            <person name="Kwok R."/>
            <person name="Lander E."/>
            <person name="Langley C.H."/>
            <person name="Lapoint R."/>
            <person name="Lazzaro B.P."/>
            <person name="Lee S.J."/>
            <person name="Levesque L."/>
            <person name="Li R."/>
            <person name="Lin C.F."/>
            <person name="Lin M.F."/>
            <person name="Lindblad-Toh K."/>
            <person name="Llopart A."/>
            <person name="Long M."/>
            <person name="Low L."/>
            <person name="Lozovsky E."/>
            <person name="Lu J."/>
            <person name="Luo M."/>
            <person name="Machado C.A."/>
            <person name="Makalowski W."/>
            <person name="Marzo M."/>
            <person name="Matsuda M."/>
            <person name="Matzkin L."/>
            <person name="McAllister B."/>
            <person name="McBride C.S."/>
            <person name="McKernan B."/>
            <person name="McKernan K."/>
            <person name="Mendez-Lago M."/>
            <person name="Minx P."/>
            <person name="Mollenhauer M.U."/>
            <person name="Montooth K."/>
            <person name="Mount S.M."/>
            <person name="Mu X."/>
            <person name="Myers E."/>
            <person name="Negre B."/>
            <person name="Newfeld S."/>
            <person name="Nielsen R."/>
            <person name="Noor M.A."/>
            <person name="O'Grady P."/>
            <person name="Pachter L."/>
            <person name="Papaceit M."/>
            <person name="Parisi M.J."/>
            <person name="Parisi M."/>
            <person name="Parts L."/>
            <person name="Pedersen J.S."/>
            <person name="Pesole G."/>
            <person name="Phillippy A.M."/>
            <person name="Ponting C.P."/>
            <person name="Pop M."/>
            <person name="Porcelli D."/>
            <person name="Powell J.R."/>
            <person name="Prohaska S."/>
            <person name="Pruitt K."/>
            <person name="Puig M."/>
            <person name="Quesneville H."/>
            <person name="Ram K.R."/>
            <person name="Rand D."/>
            <person name="Rasmussen M.D."/>
            <person name="Reed L.K."/>
            <person name="Reenan R."/>
            <person name="Reily A."/>
            <person name="Remington K.A."/>
            <person name="Rieger T.T."/>
            <person name="Ritchie M.G."/>
            <person name="Robin C."/>
            <person name="Rogers Y.H."/>
            <person name="Rohde C."/>
            <person name="Rozas J."/>
            <person name="Rubenfield M.J."/>
            <person name="Ruiz A."/>
            <person name="Russo S."/>
            <person name="Salzberg S.L."/>
            <person name="Sanchez-Gracia A."/>
            <person name="Saranga D.J."/>
            <person name="Sato H."/>
            <person name="Schaeffer S.W."/>
            <person name="Schatz M.C."/>
            <person name="Schlenke T."/>
            <person name="Schwartz R."/>
            <person name="Segarra C."/>
            <person name="Singh R.S."/>
            <person name="Sirot L."/>
            <person name="Sirota M."/>
            <person name="Sisneros N.B."/>
            <person name="Smith C.D."/>
            <person name="Smith T.F."/>
            <person name="Spieth J."/>
            <person name="Stage D.E."/>
            <person name="Stark A."/>
            <person name="Stephan W."/>
            <person name="Strausberg R.L."/>
            <person name="Strempel S."/>
            <person name="Sturgill D."/>
            <person name="Sutton G."/>
            <person name="Sutton G.G."/>
            <person name="Tao W."/>
            <person name="Teichmann S."/>
            <person name="Tobari Y.N."/>
            <person name="Tomimura Y."/>
            <person name="Tsolas J.M."/>
            <person name="Valente V.L."/>
            <person name="Venter E."/>
            <person name="Venter J.C."/>
            <person name="Vicario S."/>
            <person name="Vieira F.G."/>
            <person name="Vilella A.J."/>
            <person name="Villasante A."/>
            <person name="Walenz B."/>
            <person name="Wang J."/>
            <person name="Wasserman M."/>
            <person name="Watts T."/>
            <person name="Wilson D."/>
            <person name="Wilson R.K."/>
            <person name="Wing R.A."/>
            <person name="Wolfner M.F."/>
            <person name="Wong A."/>
            <person name="Wong G.K."/>
            <person name="Wu C.I."/>
            <person name="Wu G."/>
            <person name="Yamamoto D."/>
            <person name="Yang H.P."/>
            <person name="Yang S.P."/>
            <person name="Yorke J.A."/>
            <person name="Yoshida K."/>
            <person name="Zdobnov E."/>
            <person name="Zhang P."/>
            <person name="Zhang Y."/>
            <person name="Zimin A.V."/>
            <person name="Baldwin J."/>
            <person name="Abdouelleil A."/>
            <person name="Abdulkadir J."/>
            <person name="Abebe A."/>
            <person name="Abera B."/>
            <person name="Abreu J."/>
            <person name="Acer S.C."/>
            <person name="Aftuck L."/>
            <person name="Alexander A."/>
            <person name="An P."/>
            <person name="Anderson E."/>
            <person name="Anderson S."/>
            <person name="Arachi H."/>
            <person name="Azer M."/>
            <person name="Bachantsang P."/>
            <person name="Barry A."/>
            <person name="Bayul T."/>
            <person name="Berlin A."/>
            <person name="Bessette D."/>
            <person name="Bloom T."/>
            <person name="Blye J."/>
            <person name="Boguslavskiy L."/>
            <person name="Bonnet C."/>
            <person name="Boukhgalter B."/>
            <person name="Bourzgui I."/>
            <person name="Brown A."/>
            <person name="Cahill P."/>
            <person name="Channer S."/>
            <person name="Cheshatsang Y."/>
            <person name="Chuda L."/>
            <person name="Citroen M."/>
            <person name="Collymore A."/>
            <person name="Cooke P."/>
            <person name="Costello M."/>
            <person name="D'Aco K."/>
            <person name="Daza R."/>
            <person name="De Haan G."/>
            <person name="DeGray S."/>
            <person name="DeMaso C."/>
            <person name="Dhargay N."/>
            <person name="Dooley K."/>
            <person name="Dooley E."/>
            <person name="Doricent M."/>
            <person name="Dorje P."/>
            <person name="Dorjee K."/>
            <person name="Dupes A."/>
            <person name="Elong R."/>
            <person name="Falk J."/>
            <person name="Farina A."/>
            <person name="Faro S."/>
            <person name="Ferguson D."/>
            <person name="Fisher S."/>
            <person name="Foley C.D."/>
            <person name="Franke A."/>
            <person name="Friedrich D."/>
            <person name="Gadbois L."/>
            <person name="Gearin G."/>
            <person name="Gearin C.R."/>
            <person name="Giannoukos G."/>
            <person name="Goode T."/>
            <person name="Graham J."/>
            <person name="Grandbois E."/>
            <person name="Grewal S."/>
            <person name="Gyaltsen K."/>
            <person name="Hafez N."/>
            <person name="Hagos B."/>
            <person name="Hall J."/>
            <person name="Henson C."/>
            <person name="Hollinger A."/>
            <person name="Honan T."/>
            <person name="Huard M.D."/>
            <person name="Hughes L."/>
            <person name="Hurhula B."/>
            <person name="Husby M.E."/>
            <person name="Kamat A."/>
            <person name="Kanga B."/>
            <person name="Kashin S."/>
            <person name="Khazanovich D."/>
            <person name="Kisner P."/>
            <person name="Lance K."/>
            <person name="Lara M."/>
            <person name="Lee W."/>
            <person name="Lennon N."/>
            <person name="Letendre F."/>
            <person name="LeVine R."/>
            <person name="Lipovsky A."/>
            <person name="Liu X."/>
            <person name="Liu J."/>
            <person name="Liu S."/>
            <person name="Lokyitsang T."/>
            <person name="Lokyitsang Y."/>
            <person name="Lubonja R."/>
            <person name="Lui A."/>
            <person name="MacDonald P."/>
            <person name="Magnisalis V."/>
            <person name="Maru K."/>
            <person name="Matthews C."/>
            <person name="McCusker W."/>
            <person name="McDonough S."/>
            <person name="Mehta T."/>
            <person name="Meldrim J."/>
            <person name="Meneus L."/>
            <person name="Mihai O."/>
            <person name="Mihalev A."/>
            <person name="Mihova T."/>
            <person name="Mittelman R."/>
            <person name="Mlenga V."/>
            <person name="Montmayeur A."/>
            <person name="Mulrain L."/>
            <person name="Navidi A."/>
            <person name="Naylor J."/>
            <person name="Negash T."/>
            <person name="Nguyen T."/>
            <person name="Nguyen N."/>
            <person name="Nicol R."/>
            <person name="Norbu C."/>
            <person name="Norbu N."/>
            <person name="Novod N."/>
            <person name="O'Neill B."/>
            <person name="Osman S."/>
            <person name="Markiewicz E."/>
            <person name="Oyono O.L."/>
            <person name="Patti C."/>
            <person name="Phunkhang P."/>
            <person name="Pierre F."/>
            <person name="Priest M."/>
            <person name="Raghuraman S."/>
            <person name="Rege F."/>
            <person name="Reyes R."/>
            <person name="Rise C."/>
            <person name="Rogov P."/>
            <person name="Ross K."/>
            <person name="Ryan E."/>
            <person name="Settipalli S."/>
            <person name="Shea T."/>
            <person name="Sherpa N."/>
            <person name="Shi L."/>
            <person name="Shih D."/>
            <person name="Sparrow T."/>
            <person name="Spaulding J."/>
            <person name="Stalker J."/>
            <person name="Stange-Thomann N."/>
            <person name="Stavropoulos S."/>
            <person name="Stone C."/>
            <person name="Strader C."/>
            <person name="Tesfaye S."/>
            <person name="Thomson T."/>
            <person name="Thoulutsang Y."/>
            <person name="Thoulutsang D."/>
            <person name="Topham K."/>
            <person name="Topping I."/>
            <person name="Tsamla T."/>
            <person name="Vassiliev H."/>
            <person name="Vo A."/>
            <person name="Wangchuk T."/>
            <person name="Wangdi T."/>
            <person name="Weiand M."/>
            <person name="Wilkinson J."/>
            <person name="Wilson A."/>
            <person name="Yadav S."/>
            <person name="Young G."/>
            <person name="Yu Q."/>
            <person name="Zembek L."/>
            <person name="Zhong D."/>
            <person name="Zimmer A."/>
            <person name="Zwirko Z."/>
            <person name="Jaffe D.B."/>
            <person name="Alvarez P."/>
            <person name="Brockman W."/>
            <person name="Butler J."/>
            <person name="Chin C."/>
            <person name="Gnerre S."/>
            <person name="Grabherr M."/>
            <person name="Kleber M."/>
            <person name="Mauceli E."/>
            <person name="MacCallum I."/>
        </authorList>
    </citation>
    <scope>NUCLEOTIDE SEQUENCE [LARGE SCALE GENOMIC DNA]</scope>
    <source>
        <strain evidence="9">Tucson 14030-0811.24</strain>
    </source>
</reference>
<dbReference type="InterPro" id="IPR001254">
    <property type="entry name" value="Trypsin_dom"/>
</dbReference>
<keyword evidence="4" id="KW-0720">Serine protease</keyword>
<evidence type="ECO:0000256" key="3">
    <source>
        <dbReference type="ARBA" id="ARBA00022801"/>
    </source>
</evidence>
<proteinExistence type="predicted"/>
<dbReference type="PANTHER" id="PTHR24276:SF98">
    <property type="entry name" value="FI18310P1-RELATED"/>
    <property type="match status" value="1"/>
</dbReference>
<keyword evidence="3" id="KW-0378">Hydrolase</keyword>
<evidence type="ECO:0000256" key="4">
    <source>
        <dbReference type="ARBA" id="ARBA00022825"/>
    </source>
</evidence>
<dbReference type="PANTHER" id="PTHR24276">
    <property type="entry name" value="POLYSERASE-RELATED"/>
    <property type="match status" value="1"/>
</dbReference>
<dbReference type="PROSITE" id="PS50240">
    <property type="entry name" value="TRYPSIN_DOM"/>
    <property type="match status" value="1"/>
</dbReference>
<keyword evidence="9" id="KW-1185">Reference proteome</keyword>
<keyword evidence="1" id="KW-0645">Protease</keyword>
<dbReference type="SMART" id="SM00020">
    <property type="entry name" value="Tryp_SPc"/>
    <property type="match status" value="1"/>
</dbReference>
<dbReference type="AlphaFoldDB" id="A0A0Q9WQM8"/>
<protein>
    <recommendedName>
        <fullName evidence="7">Peptidase S1 domain-containing protein</fullName>
    </recommendedName>
</protein>
<feature type="signal peptide" evidence="6">
    <location>
        <begin position="1"/>
        <end position="20"/>
    </location>
</feature>
<sequence>MKSILFCFLGSLIFLPALEGHSKSLGRIVNGQEAKEGQFPYIVELTVHSLYRPSSLCGGSIIANDWILTAAHCTDGANRVTIHYGSIQKAEGQVINDVEASSIIQHPKYDRTDLTNDIALIHSKWVDFNDRIQKIALPRPEQFGESFEGQWSQAAGWGSILDYKAAVIPKRLHWTNLHIINNLKCNLVFPNITENHLCASSTNRQSICRGDPVDLLFLIRKIYS</sequence>
<dbReference type="InterPro" id="IPR050430">
    <property type="entry name" value="Peptidase_S1"/>
</dbReference>
<dbReference type="InterPro" id="IPR018114">
    <property type="entry name" value="TRYPSIN_HIS"/>
</dbReference>
<dbReference type="SUPFAM" id="SSF50494">
    <property type="entry name" value="Trypsin-like serine proteases"/>
    <property type="match status" value="1"/>
</dbReference>
<dbReference type="Pfam" id="PF00089">
    <property type="entry name" value="Trypsin"/>
    <property type="match status" value="1"/>
</dbReference>
<evidence type="ECO:0000259" key="7">
    <source>
        <dbReference type="PROSITE" id="PS50240"/>
    </source>
</evidence>
<accession>A0A0Q9WQM8</accession>
<evidence type="ECO:0000256" key="6">
    <source>
        <dbReference type="SAM" id="SignalP"/>
    </source>
</evidence>
<evidence type="ECO:0000256" key="5">
    <source>
        <dbReference type="ARBA" id="ARBA00023157"/>
    </source>
</evidence>
<dbReference type="InParanoid" id="A0A0Q9WQM8"/>
<dbReference type="Gene3D" id="2.40.10.10">
    <property type="entry name" value="Trypsin-like serine proteases"/>
    <property type="match status" value="2"/>
</dbReference>
<evidence type="ECO:0000313" key="9">
    <source>
        <dbReference type="Proteomes" id="UP000007798"/>
    </source>
</evidence>
<name>A0A0Q9WQM8_DROWI</name>
<evidence type="ECO:0000313" key="8">
    <source>
        <dbReference type="EMBL" id="KRF97667.1"/>
    </source>
</evidence>
<dbReference type="STRING" id="7260.A0A0Q9WQM8"/>
<dbReference type="SMR" id="A0A0Q9WQM8"/>
<feature type="domain" description="Peptidase S1" evidence="7">
    <location>
        <begin position="28"/>
        <end position="224"/>
    </location>
</feature>
<dbReference type="InterPro" id="IPR043504">
    <property type="entry name" value="Peptidase_S1_PA_chymotrypsin"/>
</dbReference>
<gene>
    <name evidence="8" type="primary">Dwil\GK27531</name>
    <name evidence="8" type="ORF">Dwil_GK27531</name>
</gene>